<dbReference type="Proteomes" id="UP000433309">
    <property type="component" value="Unassembled WGS sequence"/>
</dbReference>
<dbReference type="InterPro" id="IPR050490">
    <property type="entry name" value="Bact_solute-bd_prot1"/>
</dbReference>
<gene>
    <name evidence="4" type="ORF">GJ699_18970</name>
</gene>
<comment type="caution">
    <text evidence="4">The sequence shown here is derived from an EMBL/GenBank/DDBJ whole genome shotgun (WGS) entry which is preliminary data.</text>
</comment>
<evidence type="ECO:0000256" key="3">
    <source>
        <dbReference type="ARBA" id="ARBA00022448"/>
    </source>
</evidence>
<dbReference type="EMBL" id="WKJK01000009">
    <property type="protein sequence ID" value="MRW92081.1"/>
    <property type="molecule type" value="Genomic_DNA"/>
</dbReference>
<keyword evidence="3" id="KW-0813">Transport</keyword>
<proteinExistence type="inferred from homology"/>
<evidence type="ECO:0000256" key="1">
    <source>
        <dbReference type="ARBA" id="ARBA00004418"/>
    </source>
</evidence>
<keyword evidence="5" id="KW-1185">Reference proteome</keyword>
<reference evidence="4 5" key="1">
    <citation type="submission" date="2019-11" db="EMBL/GenBank/DDBJ databases">
        <title>Novel species isolated from a subtropical stream in China.</title>
        <authorList>
            <person name="Lu H."/>
        </authorList>
    </citation>
    <scope>NUCLEOTIDE SEQUENCE [LARGE SCALE GENOMIC DNA]</scope>
    <source>
        <strain evidence="4 5">FT80W</strain>
    </source>
</reference>
<dbReference type="PANTHER" id="PTHR43649:SF29">
    <property type="entry name" value="OSMOPROTECTIVE COMPOUNDS-BINDING PROTEIN GGTB"/>
    <property type="match status" value="1"/>
</dbReference>
<evidence type="ECO:0000313" key="5">
    <source>
        <dbReference type="Proteomes" id="UP000433309"/>
    </source>
</evidence>
<protein>
    <submittedName>
        <fullName evidence="4">Extracellular solute-binding protein</fullName>
    </submittedName>
</protein>
<accession>A0A6I2L1M9</accession>
<evidence type="ECO:0000256" key="2">
    <source>
        <dbReference type="ARBA" id="ARBA00008520"/>
    </source>
</evidence>
<dbReference type="Pfam" id="PF01547">
    <property type="entry name" value="SBP_bac_1"/>
    <property type="match status" value="1"/>
</dbReference>
<sequence length="423" mass="47054">MTVPRMTLPVSAARLWLAGAVFCAALSLPGAGVAADRLVIDYVISNSPQRSAMINIINQFSAANPDIQVVHNGYPQEQYKQDLITRLRNGQTDLAFWYAGANLREAARNKLLAPLDADTVALLKKKKFVPATIEGTRIDGEVYGFPLYYYVWGMLYRKSLFERMGLRPPATWSEFLQVCEKLKAAGITPIGLGAKSAWPAAAWFDYLNLRINGLEFHRKLLNGDAHFTDPKVHQVFDVWGGLLRKGYFFAPTMDQEIDRVLPYLYRQHVGMMLTGSFIAARFPAAIAPDMGFFSFPSYSAEMPQYEEAPMDVLVLPANSAHVEARKRFLTFLAESGATRVIAQADQTLAAQSDGATQPVLGEATNAILGKAAGLTYFFDRDARTELVTPSYEGLRQFLKPPYDADQTIRYIEDARRKSGAESR</sequence>
<dbReference type="SUPFAM" id="SSF53850">
    <property type="entry name" value="Periplasmic binding protein-like II"/>
    <property type="match status" value="1"/>
</dbReference>
<dbReference type="Gene3D" id="3.40.190.10">
    <property type="entry name" value="Periplasmic binding protein-like II"/>
    <property type="match status" value="2"/>
</dbReference>
<dbReference type="GO" id="GO:0042597">
    <property type="term" value="C:periplasmic space"/>
    <property type="evidence" value="ECO:0007669"/>
    <property type="project" value="UniProtKB-SubCell"/>
</dbReference>
<dbReference type="AlphaFoldDB" id="A0A6I2L1M9"/>
<dbReference type="InterPro" id="IPR006059">
    <property type="entry name" value="SBP"/>
</dbReference>
<evidence type="ECO:0000313" key="4">
    <source>
        <dbReference type="EMBL" id="MRW92081.1"/>
    </source>
</evidence>
<name>A0A6I2L1M9_9BURK</name>
<comment type="similarity">
    <text evidence="2">Belongs to the bacterial solute-binding protein 1 family.</text>
</comment>
<dbReference type="PANTHER" id="PTHR43649">
    <property type="entry name" value="ARABINOSE-BINDING PROTEIN-RELATED"/>
    <property type="match status" value="1"/>
</dbReference>
<organism evidence="4 5">
    <name type="scientific">Duganella guangzhouensis</name>
    <dbReference type="NCBI Taxonomy" id="2666084"/>
    <lineage>
        <taxon>Bacteria</taxon>
        <taxon>Pseudomonadati</taxon>
        <taxon>Pseudomonadota</taxon>
        <taxon>Betaproteobacteria</taxon>
        <taxon>Burkholderiales</taxon>
        <taxon>Oxalobacteraceae</taxon>
        <taxon>Telluria group</taxon>
        <taxon>Duganella</taxon>
    </lineage>
</organism>
<comment type="subcellular location">
    <subcellularLocation>
        <location evidence="1">Periplasm</location>
    </subcellularLocation>
</comment>